<dbReference type="FunFam" id="1.10.510.10:FF:000624">
    <property type="entry name" value="Mitogen-activated protein kinase"/>
    <property type="match status" value="1"/>
</dbReference>
<proteinExistence type="predicted"/>
<dbReference type="SMART" id="SM00220">
    <property type="entry name" value="S_TKc"/>
    <property type="match status" value="1"/>
</dbReference>
<evidence type="ECO:0000256" key="4">
    <source>
        <dbReference type="ARBA" id="ARBA00022777"/>
    </source>
</evidence>
<name>F9WV35_TRYVY</name>
<evidence type="ECO:0000256" key="5">
    <source>
        <dbReference type="ARBA" id="ARBA00022840"/>
    </source>
</evidence>
<dbReference type="SUPFAM" id="SSF56112">
    <property type="entry name" value="Protein kinase-like (PK-like)"/>
    <property type="match status" value="1"/>
</dbReference>
<dbReference type="OMA" id="QASDTFY"/>
<protein>
    <submittedName>
        <fullName evidence="7">Protein kinase, putative</fullName>
    </submittedName>
</protein>
<evidence type="ECO:0000313" key="7">
    <source>
        <dbReference type="EMBL" id="CCD21438.1"/>
    </source>
</evidence>
<evidence type="ECO:0000256" key="1">
    <source>
        <dbReference type="ARBA" id="ARBA00022527"/>
    </source>
</evidence>
<keyword evidence="1" id="KW-0723">Serine/threonine-protein kinase</keyword>
<dbReference type="Pfam" id="PF00069">
    <property type="entry name" value="Pkinase"/>
    <property type="match status" value="2"/>
</dbReference>
<feature type="domain" description="Protein kinase" evidence="6">
    <location>
        <begin position="11"/>
        <end position="389"/>
    </location>
</feature>
<evidence type="ECO:0000313" key="8">
    <source>
        <dbReference type="Proteomes" id="UP000009027"/>
    </source>
</evidence>
<dbReference type="InterPro" id="IPR000719">
    <property type="entry name" value="Prot_kinase_dom"/>
</dbReference>
<dbReference type="PROSITE" id="PS00108">
    <property type="entry name" value="PROTEIN_KINASE_ST"/>
    <property type="match status" value="1"/>
</dbReference>
<dbReference type="InterPro" id="IPR050117">
    <property type="entry name" value="MAPK"/>
</dbReference>
<dbReference type="PANTHER" id="PTHR24055">
    <property type="entry name" value="MITOGEN-ACTIVATED PROTEIN KINASE"/>
    <property type="match status" value="1"/>
</dbReference>
<dbReference type="EMBL" id="CAEX01007689">
    <property type="protein sequence ID" value="CCD21438.1"/>
    <property type="molecule type" value="Genomic_DNA"/>
</dbReference>
<dbReference type="Proteomes" id="UP000009027">
    <property type="component" value="Unassembled WGS sequence"/>
</dbReference>
<dbReference type="Gene3D" id="1.10.510.10">
    <property type="entry name" value="Transferase(Phosphotransferase) domain 1"/>
    <property type="match status" value="2"/>
</dbReference>
<evidence type="ECO:0000256" key="3">
    <source>
        <dbReference type="ARBA" id="ARBA00022741"/>
    </source>
</evidence>
<dbReference type="InterPro" id="IPR008271">
    <property type="entry name" value="Ser/Thr_kinase_AS"/>
</dbReference>
<dbReference type="GO" id="GO:0004674">
    <property type="term" value="F:protein serine/threonine kinase activity"/>
    <property type="evidence" value="ECO:0007669"/>
    <property type="project" value="UniProtKB-KW"/>
</dbReference>
<reference evidence="7 8" key="1">
    <citation type="journal article" date="2012" name="Proc. Natl. Acad. Sci. U.S.A.">
        <title>Antigenic diversity is generated by distinct evolutionary mechanisms in African trypanosome species.</title>
        <authorList>
            <person name="Jackson A.P."/>
            <person name="Berry A."/>
            <person name="Aslett M."/>
            <person name="Allison H.C."/>
            <person name="Burton P."/>
            <person name="Vavrova-Anderson J."/>
            <person name="Brown R."/>
            <person name="Browne H."/>
            <person name="Corton N."/>
            <person name="Hauser H."/>
            <person name="Gamble J."/>
            <person name="Gilderthorp R."/>
            <person name="Marcello L."/>
            <person name="McQuillan J."/>
            <person name="Otto T.D."/>
            <person name="Quail M.A."/>
            <person name="Sanders M.J."/>
            <person name="van Tonder A."/>
            <person name="Ginger M.L."/>
            <person name="Field M.C."/>
            <person name="Barry J.D."/>
            <person name="Hertz-Fowler C."/>
            <person name="Berriman M."/>
        </authorList>
    </citation>
    <scope>NUCLEOTIDE SEQUENCE</scope>
    <source>
        <strain evidence="7 8">Y486</strain>
    </source>
</reference>
<keyword evidence="3" id="KW-0547">Nucleotide-binding</keyword>
<accession>F9WV35</accession>
<dbReference type="PROSITE" id="PS50011">
    <property type="entry name" value="PROTEIN_KINASE_DOM"/>
    <property type="match status" value="1"/>
</dbReference>
<dbReference type="GO" id="GO:0005524">
    <property type="term" value="F:ATP binding"/>
    <property type="evidence" value="ECO:0007669"/>
    <property type="project" value="UniProtKB-KW"/>
</dbReference>
<keyword evidence="4 7" id="KW-0418">Kinase</keyword>
<sequence length="566" mass="63739">MHTSPRLVGRYEYVANIGKGGFGVVDKYRDLLTGKLVAIKTIPARFVNKESRRHIREVDIMIFLHDAHPNVIGYYSMFATPCSASEDGAAASVGCMASGSTGASLCCDVDGPAYARLSRSKALLKHHGEVVEAMQRLSELNEFNLHIVMPLMSGDLMYFIEGAFGPPGGVPMAMEFIEEVSVAFAFQICFGLDFLHKCNIVHRDMKPENILVRLHGANPYDSTALIADLGLARDVQPSDTFYVCTRYYRAPEIITNVSQGSPSVDVWSLGCIFYEMVTGKVLFKIDSALNERGAWEGQRASLQLEVILDIIGTPSHEDIERFMPPGNAKLYLLRSIGRSSRLNDAMRENWRLPTTQDRRNKWMDLISRCLAFFPQQRPSCEDLCRHELFREYKVFYGENVRQHTARAYEAVEIGSLKLENRRIVLDLVLKALERSSLCLETSSSDETEMSEDDCSNHFSSRKCIVSRRSSFVSRGAVSGLEHTYSTSSGACDPSPRVSEARDSVQRDVLTPISDPELRQRYYNRWSSGEAPEEIVASILMDLQLHTHDRERSEQLRFLLQHFSALS</sequence>
<organism evidence="7 8">
    <name type="scientific">Trypanosoma vivax (strain Y486)</name>
    <dbReference type="NCBI Taxonomy" id="1055687"/>
    <lineage>
        <taxon>Eukaryota</taxon>
        <taxon>Discoba</taxon>
        <taxon>Euglenozoa</taxon>
        <taxon>Kinetoplastea</taxon>
        <taxon>Metakinetoplastina</taxon>
        <taxon>Trypanosomatida</taxon>
        <taxon>Trypanosomatidae</taxon>
        <taxon>Trypanosoma</taxon>
        <taxon>Duttonella</taxon>
    </lineage>
</organism>
<dbReference type="VEuPathDB" id="TriTrypDB:TvY486_0043390"/>
<evidence type="ECO:0000256" key="2">
    <source>
        <dbReference type="ARBA" id="ARBA00022679"/>
    </source>
</evidence>
<keyword evidence="8" id="KW-1185">Reference proteome</keyword>
<keyword evidence="5" id="KW-0067">ATP-binding</keyword>
<dbReference type="AlphaFoldDB" id="F9WV35"/>
<gene>
    <name evidence="7" type="ORF">TvY486_0043390</name>
</gene>
<keyword evidence="2" id="KW-0808">Transferase</keyword>
<dbReference type="InterPro" id="IPR011009">
    <property type="entry name" value="Kinase-like_dom_sf"/>
</dbReference>
<evidence type="ECO:0000259" key="6">
    <source>
        <dbReference type="PROSITE" id="PS50011"/>
    </source>
</evidence>